<evidence type="ECO:0000256" key="1">
    <source>
        <dbReference type="SAM" id="Phobius"/>
    </source>
</evidence>
<dbReference type="InterPro" id="IPR012902">
    <property type="entry name" value="N_methyl_site"/>
</dbReference>
<gene>
    <name evidence="2" type="ORF">LSO60_02205</name>
</gene>
<organism evidence="2 3">
    <name type="scientific">Acinetobacter ursingii</name>
    <dbReference type="NCBI Taxonomy" id="108980"/>
    <lineage>
        <taxon>Bacteria</taxon>
        <taxon>Pseudomonadati</taxon>
        <taxon>Pseudomonadota</taxon>
        <taxon>Gammaproteobacteria</taxon>
        <taxon>Moraxellales</taxon>
        <taxon>Moraxellaceae</taxon>
        <taxon>Acinetobacter</taxon>
    </lineage>
</organism>
<protein>
    <submittedName>
        <fullName evidence="2">PilW family protein</fullName>
    </submittedName>
</protein>
<dbReference type="RefSeq" id="WP_263512800.1">
    <property type="nucleotide sequence ID" value="NZ_CP089051.1"/>
</dbReference>
<feature type="transmembrane region" description="Helical" evidence="1">
    <location>
        <begin position="12"/>
        <end position="37"/>
    </location>
</feature>
<dbReference type="AlphaFoldDB" id="A0AA46S4W4"/>
<dbReference type="Pfam" id="PF16074">
    <property type="entry name" value="PilW"/>
    <property type="match status" value="1"/>
</dbReference>
<proteinExistence type="predicted"/>
<dbReference type="SUPFAM" id="SSF54523">
    <property type="entry name" value="Pili subunits"/>
    <property type="match status" value="1"/>
</dbReference>
<dbReference type="InterPro" id="IPR032092">
    <property type="entry name" value="PilW"/>
</dbReference>
<sequence length="330" mass="36269">MKPNLIYITQKGFTLLELMVALALGLIISAAAIQLFLTSQRSITMQQALSNMQSDSVFGLEALIRDIRLANLNADQPYMDDSVLHGGIVLNGRNYTSKRLAAPKSNEADITLSDSAVSLGEQGSSNLDGVKSDQLIIQYKNILDSQFDCEGKSLSKGVYVVERYFLRTDTNRNDPNQPLSLACKSFVYSDDTPSKIDLSGAGNGQNGQIIIPRVDHFSVMLRVAQDGRNANCTADDATQIDGNMDCFGDMKVEDYKKLTATKKPQIVAVKIGLLIRSTNTVGENKFFNKDTTYQVLQTSGKLIENDKNKLYVRNVVTQTIAFRNGFGIAK</sequence>
<name>A0AA46S4W4_9GAMM</name>
<dbReference type="PROSITE" id="PS00409">
    <property type="entry name" value="PROKAR_NTER_METHYL"/>
    <property type="match status" value="1"/>
</dbReference>
<reference evidence="2" key="1">
    <citation type="journal article" date="2022" name="J Glob Antimicrob Resist">
        <title>Comparative analysis of IMP-4- and OXA-58-containing plasmids of three carbapenemase-producing Acinetobacter ursingii strains in the Netherlands.</title>
        <authorList>
            <person name="Hendrickx A.P.A."/>
            <person name="Schade R.P."/>
            <person name="Landman F."/>
            <person name="Bosch T."/>
            <person name="Schouls L.M."/>
            <person name="van Dijk K."/>
        </authorList>
    </citation>
    <scope>NUCLEOTIDE SEQUENCE</scope>
    <source>
        <strain evidence="2">RIVM_C010559</strain>
    </source>
</reference>
<evidence type="ECO:0000313" key="3">
    <source>
        <dbReference type="Proteomes" id="UP001164064"/>
    </source>
</evidence>
<evidence type="ECO:0000313" key="2">
    <source>
        <dbReference type="EMBL" id="UYF72120.1"/>
    </source>
</evidence>
<dbReference type="EMBL" id="CP089051">
    <property type="protein sequence ID" value="UYF72120.1"/>
    <property type="molecule type" value="Genomic_DNA"/>
</dbReference>
<keyword evidence="1" id="KW-1133">Transmembrane helix</keyword>
<keyword evidence="1" id="KW-0472">Membrane</keyword>
<accession>A0AA46S4W4</accession>
<dbReference type="Proteomes" id="UP001164064">
    <property type="component" value="Chromosome"/>
</dbReference>
<dbReference type="GO" id="GO:0043683">
    <property type="term" value="P:type IV pilus assembly"/>
    <property type="evidence" value="ECO:0007669"/>
    <property type="project" value="InterPro"/>
</dbReference>
<dbReference type="InterPro" id="IPR045584">
    <property type="entry name" value="Pilin-like"/>
</dbReference>
<dbReference type="NCBIfam" id="TIGR02532">
    <property type="entry name" value="IV_pilin_GFxxxE"/>
    <property type="match status" value="1"/>
</dbReference>
<dbReference type="Pfam" id="PF07963">
    <property type="entry name" value="N_methyl"/>
    <property type="match status" value="1"/>
</dbReference>
<keyword evidence="1" id="KW-0812">Transmembrane</keyword>